<dbReference type="InterPro" id="IPR046121">
    <property type="entry name" value="DUF6118"/>
</dbReference>
<comment type="caution">
    <text evidence="2">The sequence shown here is derived from an EMBL/GenBank/DDBJ whole genome shotgun (WGS) entry which is preliminary data.</text>
</comment>
<evidence type="ECO:0000313" key="3">
    <source>
        <dbReference type="Proteomes" id="UP000630142"/>
    </source>
</evidence>
<reference evidence="2" key="1">
    <citation type="journal article" date="2014" name="Int. J. Syst. Evol. Microbiol.">
        <title>Complete genome sequence of Corynebacterium casei LMG S-19264T (=DSM 44701T), isolated from a smear-ripened cheese.</title>
        <authorList>
            <consortium name="US DOE Joint Genome Institute (JGI-PGF)"/>
            <person name="Walter F."/>
            <person name="Albersmeier A."/>
            <person name="Kalinowski J."/>
            <person name="Ruckert C."/>
        </authorList>
    </citation>
    <scope>NUCLEOTIDE SEQUENCE</scope>
    <source>
        <strain evidence="2">KCTC 42249</strain>
    </source>
</reference>
<dbReference type="AlphaFoldDB" id="A0A8J3DRC7"/>
<gene>
    <name evidence="2" type="ORF">GCM10016234_34950</name>
</gene>
<evidence type="ECO:0000256" key="1">
    <source>
        <dbReference type="SAM" id="MobiDB-lite"/>
    </source>
</evidence>
<feature type="region of interest" description="Disordered" evidence="1">
    <location>
        <begin position="63"/>
        <end position="123"/>
    </location>
</feature>
<dbReference type="Pfam" id="PF19613">
    <property type="entry name" value="DUF6118"/>
    <property type="match status" value="1"/>
</dbReference>
<feature type="compositionally biased region" description="Basic and acidic residues" evidence="1">
    <location>
        <begin position="86"/>
        <end position="102"/>
    </location>
</feature>
<evidence type="ECO:0000313" key="2">
    <source>
        <dbReference type="EMBL" id="GHD21370.1"/>
    </source>
</evidence>
<dbReference type="RefSeq" id="WP_189506459.1">
    <property type="nucleotide sequence ID" value="NZ_BMZQ01000003.1"/>
</dbReference>
<keyword evidence="3" id="KW-1185">Reference proteome</keyword>
<organism evidence="2 3">
    <name type="scientific">Tianweitania populi</name>
    <dbReference type="NCBI Taxonomy" id="1607949"/>
    <lineage>
        <taxon>Bacteria</taxon>
        <taxon>Pseudomonadati</taxon>
        <taxon>Pseudomonadota</taxon>
        <taxon>Alphaproteobacteria</taxon>
        <taxon>Hyphomicrobiales</taxon>
        <taxon>Phyllobacteriaceae</taxon>
        <taxon>Tianweitania</taxon>
    </lineage>
</organism>
<reference evidence="2" key="2">
    <citation type="submission" date="2020-09" db="EMBL/GenBank/DDBJ databases">
        <authorList>
            <person name="Sun Q."/>
            <person name="Kim S."/>
        </authorList>
    </citation>
    <scope>NUCLEOTIDE SEQUENCE</scope>
    <source>
        <strain evidence="2">KCTC 42249</strain>
    </source>
</reference>
<accession>A0A8J3DRC7</accession>
<protein>
    <submittedName>
        <fullName evidence="2">Uncharacterized protein</fullName>
    </submittedName>
</protein>
<dbReference type="Proteomes" id="UP000630142">
    <property type="component" value="Unassembled WGS sequence"/>
</dbReference>
<sequence>MADSQYDDQEDLDPDVLNVEDASDPAAAAFEAFKATVETLAVDLIRETATIRNGFEFALDKMEQRRAPVAGKPDRQSALGTRTRNRGADKGSGKGGGGRKEWQGCNGRGCAPQRLPGQQQQIP</sequence>
<name>A0A8J3DRC7_9HYPH</name>
<dbReference type="EMBL" id="BMZQ01000003">
    <property type="protein sequence ID" value="GHD21370.1"/>
    <property type="molecule type" value="Genomic_DNA"/>
</dbReference>
<proteinExistence type="predicted"/>